<keyword evidence="4" id="KW-0106">Calcium</keyword>
<evidence type="ECO:0000256" key="8">
    <source>
        <dbReference type="ARBA" id="ARBA00023207"/>
    </source>
</evidence>
<evidence type="ECO:0000256" key="2">
    <source>
        <dbReference type="ARBA" id="ARBA00022525"/>
    </source>
</evidence>
<dbReference type="Pfam" id="PF07648">
    <property type="entry name" value="Kazal_2"/>
    <property type="match status" value="1"/>
</dbReference>
<comment type="subcellular location">
    <subcellularLocation>
        <location evidence="1">Secreted</location>
    </subcellularLocation>
</comment>
<evidence type="ECO:0000256" key="4">
    <source>
        <dbReference type="ARBA" id="ARBA00022837"/>
    </source>
</evidence>
<dbReference type="PROSITE" id="PS50222">
    <property type="entry name" value="EF_HAND_2"/>
    <property type="match status" value="1"/>
</dbReference>
<dbReference type="InterPro" id="IPR002350">
    <property type="entry name" value="Kazal_dom"/>
</dbReference>
<dbReference type="SUPFAM" id="SSF57610">
    <property type="entry name" value="Thyroglobulin type-1 domain"/>
    <property type="match status" value="1"/>
</dbReference>
<keyword evidence="7" id="KW-0325">Glycoprotein</keyword>
<keyword evidence="3" id="KW-0732">Signal</keyword>
<gene>
    <name evidence="14" type="ORF">LAZ67_3002118</name>
</gene>
<feature type="region of interest" description="Disordered" evidence="10">
    <location>
        <begin position="258"/>
        <end position="295"/>
    </location>
</feature>
<name>A0ABY6K8I2_9ARAC</name>
<evidence type="ECO:0000259" key="13">
    <source>
        <dbReference type="PROSITE" id="PS51465"/>
    </source>
</evidence>
<dbReference type="InterPro" id="IPR011992">
    <property type="entry name" value="EF-hand-dom_pair"/>
</dbReference>
<organism evidence="14 15">
    <name type="scientific">Cordylochernes scorpioides</name>
    <dbReference type="NCBI Taxonomy" id="51811"/>
    <lineage>
        <taxon>Eukaryota</taxon>
        <taxon>Metazoa</taxon>
        <taxon>Ecdysozoa</taxon>
        <taxon>Arthropoda</taxon>
        <taxon>Chelicerata</taxon>
        <taxon>Arachnida</taxon>
        <taxon>Pseudoscorpiones</taxon>
        <taxon>Cheliferoidea</taxon>
        <taxon>Chernetidae</taxon>
        <taxon>Cordylochernes</taxon>
    </lineage>
</organism>
<keyword evidence="6" id="KW-1015">Disulfide bond</keyword>
<dbReference type="EMBL" id="CP092865">
    <property type="protein sequence ID" value="UYV64837.1"/>
    <property type="molecule type" value="Genomic_DNA"/>
</dbReference>
<dbReference type="SMART" id="SM00211">
    <property type="entry name" value="TY"/>
    <property type="match status" value="1"/>
</dbReference>
<dbReference type="Gene3D" id="3.30.60.30">
    <property type="match status" value="1"/>
</dbReference>
<feature type="compositionally biased region" description="Acidic residues" evidence="10">
    <location>
        <begin position="271"/>
        <end position="286"/>
    </location>
</feature>
<dbReference type="InterPro" id="IPR036857">
    <property type="entry name" value="Thyroglobulin_1_sf"/>
</dbReference>
<dbReference type="PROSITE" id="PS00018">
    <property type="entry name" value="EF_HAND_1"/>
    <property type="match status" value="1"/>
</dbReference>
<dbReference type="PROSITE" id="PS51465">
    <property type="entry name" value="KAZAL_2"/>
    <property type="match status" value="1"/>
</dbReference>
<dbReference type="InterPro" id="IPR018247">
    <property type="entry name" value="EF_Hand_1_Ca_BS"/>
</dbReference>
<dbReference type="CDD" id="cd00191">
    <property type="entry name" value="TY"/>
    <property type="match status" value="1"/>
</dbReference>
<dbReference type="CDD" id="cd00104">
    <property type="entry name" value="KAZAL_FS"/>
    <property type="match status" value="1"/>
</dbReference>
<dbReference type="Pfam" id="PF00086">
    <property type="entry name" value="Thyroglobulin_1"/>
    <property type="match status" value="1"/>
</dbReference>
<evidence type="ECO:0000259" key="12">
    <source>
        <dbReference type="PROSITE" id="PS51162"/>
    </source>
</evidence>
<dbReference type="InterPro" id="IPR036058">
    <property type="entry name" value="Kazal_dom_sf"/>
</dbReference>
<dbReference type="InterPro" id="IPR000716">
    <property type="entry name" value="Thyroglobulin_1"/>
</dbReference>
<proteinExistence type="predicted"/>
<dbReference type="SUPFAM" id="SSF47473">
    <property type="entry name" value="EF-hand"/>
    <property type="match status" value="1"/>
</dbReference>
<feature type="domain" description="Kazal-like" evidence="13">
    <location>
        <begin position="3"/>
        <end position="56"/>
    </location>
</feature>
<keyword evidence="8" id="KW-0357">Heparan sulfate</keyword>
<dbReference type="PROSITE" id="PS00484">
    <property type="entry name" value="THYROGLOBULIN_1_1"/>
    <property type="match status" value="1"/>
</dbReference>
<evidence type="ECO:0000256" key="9">
    <source>
        <dbReference type="PROSITE-ProRule" id="PRU00500"/>
    </source>
</evidence>
<evidence type="ECO:0000256" key="5">
    <source>
        <dbReference type="ARBA" id="ARBA00022974"/>
    </source>
</evidence>
<dbReference type="PANTHER" id="PTHR13866">
    <property type="entry name" value="SPARC OSTEONECTIN"/>
    <property type="match status" value="1"/>
</dbReference>
<dbReference type="Proteomes" id="UP001235939">
    <property type="component" value="Chromosome 03"/>
</dbReference>
<evidence type="ECO:0000256" key="10">
    <source>
        <dbReference type="SAM" id="MobiDB-lite"/>
    </source>
</evidence>
<accession>A0ABY6K8I2</accession>
<feature type="domain" description="Thyroglobulin type-1" evidence="12">
    <location>
        <begin position="182"/>
        <end position="256"/>
    </location>
</feature>
<evidence type="ECO:0000256" key="6">
    <source>
        <dbReference type="ARBA" id="ARBA00023157"/>
    </source>
</evidence>
<dbReference type="InterPro" id="IPR002048">
    <property type="entry name" value="EF_hand_dom"/>
</dbReference>
<dbReference type="Gene3D" id="1.10.238.10">
    <property type="entry name" value="EF-hand"/>
    <property type="match status" value="1"/>
</dbReference>
<evidence type="ECO:0000256" key="7">
    <source>
        <dbReference type="ARBA" id="ARBA00023180"/>
    </source>
</evidence>
<evidence type="ECO:0000313" key="14">
    <source>
        <dbReference type="EMBL" id="UYV64837.1"/>
    </source>
</evidence>
<keyword evidence="2" id="KW-0964">Secreted</keyword>
<keyword evidence="15" id="KW-1185">Reference proteome</keyword>
<sequence>MAATQEAHCGLQQCPGTAVDFVCASNNQTYSSPCRLHLANCLHRTNLTVACSGFCPCTPPATGTREAERKKHWKAYMDKYQRTLHKKISNATPKQKVCTERELRAMGDRLLGWFTVVMADHKRGLSRRRSFRLSHGPLGARCRAEVAWMFQHLDTDGDGQLSLRELYDLEHDDREACLRPYLLDCDLSSPQDLVLTPTEWCACFDRSREEAAAQYHPQCDDEGYFLPTQCREDTCWCVDRHGFEFANTRRLGQPDCPGLLLHGPNNGSDNIGDDDDDETDDEEEDYGSGHKPLEF</sequence>
<keyword evidence="5" id="KW-0654">Proteoglycan</keyword>
<dbReference type="SUPFAM" id="SSF100895">
    <property type="entry name" value="Kazal-type serine protease inhibitors"/>
    <property type="match status" value="1"/>
</dbReference>
<dbReference type="InterPro" id="IPR019577">
    <property type="entry name" value="SPARC/Testican_Ca-bd-dom"/>
</dbReference>
<comment type="caution">
    <text evidence="9">Lacks conserved residue(s) required for the propagation of feature annotation.</text>
</comment>
<dbReference type="Pfam" id="PF10591">
    <property type="entry name" value="SPARC_Ca_bdg"/>
    <property type="match status" value="1"/>
</dbReference>
<evidence type="ECO:0000259" key="11">
    <source>
        <dbReference type="PROSITE" id="PS50222"/>
    </source>
</evidence>
<evidence type="ECO:0000256" key="1">
    <source>
        <dbReference type="ARBA" id="ARBA00004613"/>
    </source>
</evidence>
<evidence type="ECO:0000313" key="15">
    <source>
        <dbReference type="Proteomes" id="UP001235939"/>
    </source>
</evidence>
<reference evidence="14 15" key="1">
    <citation type="submission" date="2022-01" db="EMBL/GenBank/DDBJ databases">
        <title>A chromosomal length assembly of Cordylochernes scorpioides.</title>
        <authorList>
            <person name="Zeh D."/>
            <person name="Zeh J."/>
        </authorList>
    </citation>
    <scope>NUCLEOTIDE SEQUENCE [LARGE SCALE GENOMIC DNA]</scope>
    <source>
        <strain evidence="14">IN4F17</strain>
        <tissue evidence="14">Whole Body</tissue>
    </source>
</reference>
<feature type="domain" description="EF-hand" evidence="11">
    <location>
        <begin position="141"/>
        <end position="176"/>
    </location>
</feature>
<protein>
    <submittedName>
        <fullName evidence="14">SPOCK3</fullName>
    </submittedName>
</protein>
<dbReference type="SMART" id="SM00280">
    <property type="entry name" value="KAZAL"/>
    <property type="match status" value="1"/>
</dbReference>
<evidence type="ECO:0000256" key="3">
    <source>
        <dbReference type="ARBA" id="ARBA00022729"/>
    </source>
</evidence>
<dbReference type="PROSITE" id="PS51162">
    <property type="entry name" value="THYROGLOBULIN_1_2"/>
    <property type="match status" value="1"/>
</dbReference>
<dbReference type="PANTHER" id="PTHR13866:SF30">
    <property type="match status" value="1"/>
</dbReference>